<gene>
    <name evidence="2" type="ORF">ACFOWE_29535</name>
</gene>
<accession>A0ABV8IE10</accession>
<evidence type="ECO:0000313" key="3">
    <source>
        <dbReference type="Proteomes" id="UP001595850"/>
    </source>
</evidence>
<dbReference type="SUPFAM" id="SSF55811">
    <property type="entry name" value="Nudix"/>
    <property type="match status" value="1"/>
</dbReference>
<dbReference type="Gene3D" id="3.90.79.10">
    <property type="entry name" value="Nucleoside Triphosphate Pyrophosphohydrolase"/>
    <property type="match status" value="1"/>
</dbReference>
<dbReference type="InterPro" id="IPR015797">
    <property type="entry name" value="NUDIX_hydrolase-like_dom_sf"/>
</dbReference>
<keyword evidence="3" id="KW-1185">Reference proteome</keyword>
<proteinExistence type="predicted"/>
<dbReference type="Proteomes" id="UP001595850">
    <property type="component" value="Unassembled WGS sequence"/>
</dbReference>
<feature type="domain" description="Nudix hydrolase" evidence="1">
    <location>
        <begin position="10"/>
        <end position="79"/>
    </location>
</feature>
<dbReference type="InterPro" id="IPR000086">
    <property type="entry name" value="NUDIX_hydrolase_dom"/>
</dbReference>
<name>A0ABV8IE10_9ACTN</name>
<dbReference type="EMBL" id="JBHSBM010000047">
    <property type="protein sequence ID" value="MFC4062463.1"/>
    <property type="molecule type" value="Genomic_DNA"/>
</dbReference>
<dbReference type="Pfam" id="PF00293">
    <property type="entry name" value="NUDIX"/>
    <property type="match status" value="1"/>
</dbReference>
<comment type="caution">
    <text evidence="2">The sequence shown here is derived from an EMBL/GenBank/DDBJ whole genome shotgun (WGS) entry which is preliminary data.</text>
</comment>
<evidence type="ECO:0000313" key="2">
    <source>
        <dbReference type="EMBL" id="MFC4062463.1"/>
    </source>
</evidence>
<organism evidence="2 3">
    <name type="scientific">Planomonospora corallina</name>
    <dbReference type="NCBI Taxonomy" id="1806052"/>
    <lineage>
        <taxon>Bacteria</taxon>
        <taxon>Bacillati</taxon>
        <taxon>Actinomycetota</taxon>
        <taxon>Actinomycetes</taxon>
        <taxon>Streptosporangiales</taxon>
        <taxon>Streptosporangiaceae</taxon>
        <taxon>Planomonospora</taxon>
    </lineage>
</organism>
<sequence length="105" mass="10927">MSGTTAPAVRASARILLVNRDDRLLLFRLRASGDLSTSHFWAIPGGGDDGETLPQAAAHELSEETGHAIAPQRLGPVVAVSSGPARFGDLPAGPVALPWRPASDH</sequence>
<protein>
    <submittedName>
        <fullName evidence="2">NUDIX domain-containing protein</fullName>
    </submittedName>
</protein>
<reference evidence="3" key="1">
    <citation type="journal article" date="2019" name="Int. J. Syst. Evol. Microbiol.">
        <title>The Global Catalogue of Microorganisms (GCM) 10K type strain sequencing project: providing services to taxonomists for standard genome sequencing and annotation.</title>
        <authorList>
            <consortium name="The Broad Institute Genomics Platform"/>
            <consortium name="The Broad Institute Genome Sequencing Center for Infectious Disease"/>
            <person name="Wu L."/>
            <person name="Ma J."/>
        </authorList>
    </citation>
    <scope>NUCLEOTIDE SEQUENCE [LARGE SCALE GENOMIC DNA]</scope>
    <source>
        <strain evidence="3">TBRC 4489</strain>
    </source>
</reference>
<evidence type="ECO:0000259" key="1">
    <source>
        <dbReference type="Pfam" id="PF00293"/>
    </source>
</evidence>
<dbReference type="RefSeq" id="WP_377293815.1">
    <property type="nucleotide sequence ID" value="NZ_JBHSBM010000047.1"/>
</dbReference>